<keyword evidence="1 3" id="KW-0689">Ribosomal protein</keyword>
<evidence type="ECO:0000256" key="2">
    <source>
        <dbReference type="ARBA" id="ARBA00023274"/>
    </source>
</evidence>
<dbReference type="NCBIfam" id="TIGR00002">
    <property type="entry name" value="S16"/>
    <property type="match status" value="1"/>
</dbReference>
<protein>
    <recommendedName>
        <fullName evidence="3">Small ribosomal subunit protein bS16</fullName>
    </recommendedName>
</protein>
<proteinExistence type="inferred from homology"/>
<dbReference type="PANTHER" id="PTHR12919">
    <property type="entry name" value="30S RIBOSOMAL PROTEIN S16"/>
    <property type="match status" value="1"/>
</dbReference>
<organism evidence="4 5">
    <name type="scientific">Candidatus Dehalogenimonas loeffleri</name>
    <dbReference type="NCBI Taxonomy" id="3127115"/>
    <lineage>
        <taxon>Bacteria</taxon>
        <taxon>Bacillati</taxon>
        <taxon>Chloroflexota</taxon>
        <taxon>Dehalococcoidia</taxon>
        <taxon>Dehalococcoidales</taxon>
        <taxon>Dehalococcoidaceae</taxon>
        <taxon>Dehalogenimonas</taxon>
    </lineage>
</organism>
<gene>
    <name evidence="3 4" type="primary">rpsP</name>
    <name evidence="4" type="ORF">V8247_07470</name>
</gene>
<dbReference type="InterPro" id="IPR000307">
    <property type="entry name" value="Ribosomal_bS16"/>
</dbReference>
<dbReference type="HAMAP" id="MF_00385">
    <property type="entry name" value="Ribosomal_bS16"/>
    <property type="match status" value="1"/>
</dbReference>
<dbReference type="PANTHER" id="PTHR12919:SF20">
    <property type="entry name" value="SMALL RIBOSOMAL SUBUNIT PROTEIN BS16M"/>
    <property type="match status" value="1"/>
</dbReference>
<evidence type="ECO:0000256" key="3">
    <source>
        <dbReference type="HAMAP-Rule" id="MF_00385"/>
    </source>
</evidence>
<comment type="similarity">
    <text evidence="3">Belongs to the bacterial ribosomal protein bS16 family.</text>
</comment>
<dbReference type="Pfam" id="PF00886">
    <property type="entry name" value="Ribosomal_S16"/>
    <property type="match status" value="1"/>
</dbReference>
<dbReference type="Proteomes" id="UP001375370">
    <property type="component" value="Chromosome"/>
</dbReference>
<name>A0ABZ2J2F3_9CHLR</name>
<dbReference type="SUPFAM" id="SSF54565">
    <property type="entry name" value="Ribosomal protein S16"/>
    <property type="match status" value="1"/>
</dbReference>
<dbReference type="InterPro" id="IPR023803">
    <property type="entry name" value="Ribosomal_bS16_dom_sf"/>
</dbReference>
<evidence type="ECO:0000256" key="1">
    <source>
        <dbReference type="ARBA" id="ARBA00022980"/>
    </source>
</evidence>
<reference evidence="4 5" key="1">
    <citation type="submission" date="2024-03" db="EMBL/GenBank/DDBJ databases">
        <title>A Dehalogenimonas Isolated from Estuarine Sediments Dihaloeliminates Chlorinated Alkanes.</title>
        <authorList>
            <person name="Yang Y."/>
            <person name="Wang H."/>
        </authorList>
    </citation>
    <scope>NUCLEOTIDE SEQUENCE [LARGE SCALE GENOMIC DNA]</scope>
    <source>
        <strain evidence="4 5">W</strain>
    </source>
</reference>
<dbReference type="Gene3D" id="3.30.1320.10">
    <property type="match status" value="1"/>
</dbReference>
<sequence length="80" mass="8943">MLKIKLRRMGAPKKPSYRIVISDSRSARNGAFLEIIGHYDPMTNPETVSIEADKAKDWMTKGAQPTDTVTRLLKKAGVLE</sequence>
<dbReference type="EMBL" id="CP146612">
    <property type="protein sequence ID" value="WWX25091.1"/>
    <property type="molecule type" value="Genomic_DNA"/>
</dbReference>
<keyword evidence="5" id="KW-1185">Reference proteome</keyword>
<evidence type="ECO:0000313" key="4">
    <source>
        <dbReference type="EMBL" id="WWX25091.1"/>
    </source>
</evidence>
<dbReference type="RefSeq" id="WP_338737230.1">
    <property type="nucleotide sequence ID" value="NZ_CP146612.1"/>
</dbReference>
<dbReference type="GO" id="GO:0005840">
    <property type="term" value="C:ribosome"/>
    <property type="evidence" value="ECO:0007669"/>
    <property type="project" value="UniProtKB-KW"/>
</dbReference>
<evidence type="ECO:0000313" key="5">
    <source>
        <dbReference type="Proteomes" id="UP001375370"/>
    </source>
</evidence>
<accession>A0ABZ2J2F3</accession>
<keyword evidence="2 3" id="KW-0687">Ribonucleoprotein</keyword>